<evidence type="ECO:0000256" key="2">
    <source>
        <dbReference type="ARBA" id="ARBA00023008"/>
    </source>
</evidence>
<dbReference type="KEGG" id="svo:SVI_0009"/>
<feature type="transmembrane region" description="Helical" evidence="5">
    <location>
        <begin position="9"/>
        <end position="31"/>
    </location>
</feature>
<gene>
    <name evidence="7" type="ordered locus">SVI_0009</name>
</gene>
<feature type="binding site" evidence="3">
    <location>
        <position position="182"/>
    </location>
    <ligand>
        <name>Cu cation</name>
        <dbReference type="ChEBI" id="CHEBI:23378"/>
    </ligand>
</feature>
<comment type="similarity">
    <text evidence="1">Belongs to the SCO1/2 family.</text>
</comment>
<evidence type="ECO:0000259" key="6">
    <source>
        <dbReference type="PROSITE" id="PS51352"/>
    </source>
</evidence>
<dbReference type="Gene3D" id="3.40.30.10">
    <property type="entry name" value="Glutaredoxin"/>
    <property type="match status" value="1"/>
</dbReference>
<feature type="binding site" evidence="3">
    <location>
        <position position="85"/>
    </location>
    <ligand>
        <name>Cu cation</name>
        <dbReference type="ChEBI" id="CHEBI:23378"/>
    </ligand>
</feature>
<dbReference type="EMBL" id="AP011177">
    <property type="protein sequence ID" value="BAI99979.1"/>
    <property type="molecule type" value="Genomic_DNA"/>
</dbReference>
<evidence type="ECO:0000256" key="4">
    <source>
        <dbReference type="PIRSR" id="PIRSR603782-2"/>
    </source>
</evidence>
<evidence type="ECO:0000256" key="1">
    <source>
        <dbReference type="ARBA" id="ARBA00010996"/>
    </source>
</evidence>
<dbReference type="SUPFAM" id="SSF52833">
    <property type="entry name" value="Thioredoxin-like"/>
    <property type="match status" value="1"/>
</dbReference>
<dbReference type="eggNOG" id="COG1999">
    <property type="taxonomic scope" value="Bacteria"/>
</dbReference>
<dbReference type="AlphaFoldDB" id="D4ZD58"/>
<keyword evidence="5" id="KW-0472">Membrane</keyword>
<dbReference type="STRING" id="637905.SVI_0009"/>
<organism evidence="7 8">
    <name type="scientific">Shewanella violacea (strain JCM 10179 / CIP 106290 / LMG 19151 / DSS12)</name>
    <dbReference type="NCBI Taxonomy" id="637905"/>
    <lineage>
        <taxon>Bacteria</taxon>
        <taxon>Pseudomonadati</taxon>
        <taxon>Pseudomonadota</taxon>
        <taxon>Gammaproteobacteria</taxon>
        <taxon>Alteromonadales</taxon>
        <taxon>Shewanellaceae</taxon>
        <taxon>Shewanella</taxon>
    </lineage>
</organism>
<dbReference type="GO" id="GO:0046872">
    <property type="term" value="F:metal ion binding"/>
    <property type="evidence" value="ECO:0007669"/>
    <property type="project" value="UniProtKB-KW"/>
</dbReference>
<keyword evidence="2 3" id="KW-0186">Copper</keyword>
<keyword evidence="4" id="KW-1015">Disulfide bond</keyword>
<dbReference type="Proteomes" id="UP000002350">
    <property type="component" value="Chromosome"/>
</dbReference>
<proteinExistence type="inferred from homology"/>
<feature type="domain" description="Thioredoxin" evidence="6">
    <location>
        <begin position="28"/>
        <end position="228"/>
    </location>
</feature>
<dbReference type="InterPro" id="IPR013766">
    <property type="entry name" value="Thioredoxin_domain"/>
</dbReference>
<dbReference type="HOGENOM" id="CLU_050131_3_2_6"/>
<reference evidence="8" key="1">
    <citation type="journal article" date="2010" name="Mol. Biosyst.">
        <title>Complete genome sequence and comparative analysis of Shewanella violacea, a psychrophilic and piezophilic bacterium from deep sea floor sediments.</title>
        <authorList>
            <person name="Aono E."/>
            <person name="Baba T."/>
            <person name="Ara T."/>
            <person name="Nishi T."/>
            <person name="Nakamichi T."/>
            <person name="Inamoto E."/>
            <person name="Toyonaga H."/>
            <person name="Hasegawa M."/>
            <person name="Takai Y."/>
            <person name="Okumura Y."/>
            <person name="Baba M."/>
            <person name="Tomita M."/>
            <person name="Kato C."/>
            <person name="Oshima T."/>
            <person name="Nakasone K."/>
            <person name="Mori H."/>
        </authorList>
    </citation>
    <scope>NUCLEOTIDE SEQUENCE [LARGE SCALE GENOMIC DNA]</scope>
    <source>
        <strain evidence="8">JCM 10179 / CIP 106290 / LMG 19151 / DSS12</strain>
    </source>
</reference>
<sequence>MLRQVRAKLWLGAGILLMVTLVLVSISFMLVKASPSVNLSLQSASLLQEPITLSDFTLVNHHKQYFTQADLRGQWHLLAYGYLNCPDVCPATLLLLNSLMFSLQKDNQFADVQLLFYTIDPDRDSTEKLAEYVAFFGEDIIGLKPVDTEVLAGIAKQFEQELGIRVKISRPEGDEGSYQVGHGLAIYLLDPQGRLHAVFEPSVDPFGNRHFTKDDIYHDYVLIRKNANRFTMQ</sequence>
<dbReference type="InterPro" id="IPR003782">
    <property type="entry name" value="SCO1/SenC"/>
</dbReference>
<protein>
    <submittedName>
        <fullName evidence="7">SCO1/SenC family protein</fullName>
    </submittedName>
</protein>
<evidence type="ECO:0000256" key="5">
    <source>
        <dbReference type="SAM" id="Phobius"/>
    </source>
</evidence>
<feature type="disulfide bond" description="Redox-active" evidence="4">
    <location>
        <begin position="85"/>
        <end position="89"/>
    </location>
</feature>
<feature type="binding site" evidence="3">
    <location>
        <position position="89"/>
    </location>
    <ligand>
        <name>Cu cation</name>
        <dbReference type="ChEBI" id="CHEBI:23378"/>
    </ligand>
</feature>
<evidence type="ECO:0000313" key="8">
    <source>
        <dbReference type="Proteomes" id="UP000002350"/>
    </source>
</evidence>
<accession>D4ZD58</accession>
<keyword evidence="5" id="KW-0812">Transmembrane</keyword>
<evidence type="ECO:0000256" key="3">
    <source>
        <dbReference type="PIRSR" id="PIRSR603782-1"/>
    </source>
</evidence>
<dbReference type="PROSITE" id="PS51352">
    <property type="entry name" value="THIOREDOXIN_2"/>
    <property type="match status" value="1"/>
</dbReference>
<dbReference type="RefSeq" id="WP_013049296.1">
    <property type="nucleotide sequence ID" value="NC_014012.1"/>
</dbReference>
<keyword evidence="5" id="KW-1133">Transmembrane helix</keyword>
<dbReference type="PANTHER" id="PTHR12151">
    <property type="entry name" value="ELECTRON TRANSPORT PROTIN SCO1/SENC FAMILY MEMBER"/>
    <property type="match status" value="1"/>
</dbReference>
<keyword evidence="8" id="KW-1185">Reference proteome</keyword>
<dbReference type="CDD" id="cd02968">
    <property type="entry name" value="SCO"/>
    <property type="match status" value="1"/>
</dbReference>
<name>D4ZD58_SHEVD</name>
<dbReference type="Pfam" id="PF02630">
    <property type="entry name" value="SCO1-SenC"/>
    <property type="match status" value="1"/>
</dbReference>
<dbReference type="PANTHER" id="PTHR12151:SF25">
    <property type="entry name" value="LINALOOL DEHYDRATASE_ISOMERASE DOMAIN-CONTAINING PROTEIN"/>
    <property type="match status" value="1"/>
</dbReference>
<evidence type="ECO:0000313" key="7">
    <source>
        <dbReference type="EMBL" id="BAI99979.1"/>
    </source>
</evidence>
<dbReference type="OrthoDB" id="9790194at2"/>
<dbReference type="InterPro" id="IPR036249">
    <property type="entry name" value="Thioredoxin-like_sf"/>
</dbReference>
<keyword evidence="3" id="KW-0479">Metal-binding</keyword>